<sequence length="464" mass="49382">MATILRKIAEQLLSRTTFSDLAMDRARDAAVDTIGCMIAGSGDESVAALTRAFDGEIAGGGDARLVTGGSASPSFAALINATAAHALDFDDNFHPARAHASAVLVPALLAVLTRGKVTSGRRFLEAYLAGMEAQAAVGFGVNPSHYNRGWHATATVGSIGAAAGVARLLGADEESLVAAMSLATSFACGPKGQFGTTAKPLHAGIAARNAVDAARMALAGMSGRPDILERPQGFLDLFGGDDAKGWEDLAFGEEHIIESRGVVTKRHPCCASTHRAIDALLDLKQEHGLLEGDIARIETKVGISAARNLAYPEPTDEMQARFSMQYCLATAFLKGSLSLSDFTRQEIGRPEIRRFMPRIEMQSYSAGEEKGVERLPHVVTVTMRDGRILTKSRLHAKGSLEAPMSVHEREVKFMDCLRWGTRNVSGAPFLQLRGLADLENLSGDGPFWSLITDHQSPLTSRGAG</sequence>
<name>A0A6N9ZBM2_9HYPH</name>
<dbReference type="Gene3D" id="3.30.1330.120">
    <property type="entry name" value="2-methylcitrate dehydratase PrpD"/>
    <property type="match status" value="1"/>
</dbReference>
<dbReference type="InterPro" id="IPR042188">
    <property type="entry name" value="MmgE/PrpD_sf_2"/>
</dbReference>
<accession>A0A6N9ZBM2</accession>
<dbReference type="SUPFAM" id="SSF103378">
    <property type="entry name" value="2-methylcitrate dehydratase PrpD"/>
    <property type="match status" value="1"/>
</dbReference>
<dbReference type="PANTHER" id="PTHR16943:SF8">
    <property type="entry name" value="2-METHYLCITRATE DEHYDRATASE"/>
    <property type="match status" value="1"/>
</dbReference>
<dbReference type="PANTHER" id="PTHR16943">
    <property type="entry name" value="2-METHYLCITRATE DEHYDRATASE-RELATED"/>
    <property type="match status" value="1"/>
</dbReference>
<dbReference type="InterPro" id="IPR045336">
    <property type="entry name" value="MmgE_PrpD_N"/>
</dbReference>
<feature type="domain" description="MmgE/PrpD N-terminal" evidence="2">
    <location>
        <begin position="16"/>
        <end position="242"/>
    </location>
</feature>
<dbReference type="InterPro" id="IPR045337">
    <property type="entry name" value="MmgE_PrpD_C"/>
</dbReference>
<dbReference type="Pfam" id="PF03972">
    <property type="entry name" value="MmgE_PrpD_N"/>
    <property type="match status" value="1"/>
</dbReference>
<dbReference type="Gene3D" id="1.10.4100.10">
    <property type="entry name" value="2-methylcitrate dehydratase PrpD"/>
    <property type="match status" value="1"/>
</dbReference>
<evidence type="ECO:0000313" key="4">
    <source>
        <dbReference type="EMBL" id="NEH90449.1"/>
    </source>
</evidence>
<proteinExistence type="inferred from homology"/>
<dbReference type="InterPro" id="IPR005656">
    <property type="entry name" value="MmgE_PrpD"/>
</dbReference>
<comment type="caution">
    <text evidence="4">The sequence shown here is derived from an EMBL/GenBank/DDBJ whole genome shotgun (WGS) entry which is preliminary data.</text>
</comment>
<dbReference type="EMBL" id="WUEP01000002">
    <property type="protein sequence ID" value="NEH90449.1"/>
    <property type="molecule type" value="Genomic_DNA"/>
</dbReference>
<evidence type="ECO:0000256" key="1">
    <source>
        <dbReference type="ARBA" id="ARBA00006174"/>
    </source>
</evidence>
<organism evidence="4 5">
    <name type="scientific">Rhizobium laguerreae</name>
    <dbReference type="NCBI Taxonomy" id="1076926"/>
    <lineage>
        <taxon>Bacteria</taxon>
        <taxon>Pseudomonadati</taxon>
        <taxon>Pseudomonadota</taxon>
        <taxon>Alphaproteobacteria</taxon>
        <taxon>Hyphomicrobiales</taxon>
        <taxon>Rhizobiaceae</taxon>
        <taxon>Rhizobium/Agrobacterium group</taxon>
        <taxon>Rhizobium</taxon>
    </lineage>
</organism>
<dbReference type="InterPro" id="IPR036148">
    <property type="entry name" value="MmgE/PrpD_sf"/>
</dbReference>
<dbReference type="Pfam" id="PF19305">
    <property type="entry name" value="MmgE_PrpD_C"/>
    <property type="match status" value="1"/>
</dbReference>
<feature type="domain" description="MmgE/PrpD C-terminal" evidence="3">
    <location>
        <begin position="267"/>
        <end position="418"/>
    </location>
</feature>
<comment type="similarity">
    <text evidence="1">Belongs to the PrpD family.</text>
</comment>
<dbReference type="AlphaFoldDB" id="A0A6N9ZBM2"/>
<dbReference type="InterPro" id="IPR042183">
    <property type="entry name" value="MmgE/PrpD_sf_1"/>
</dbReference>
<gene>
    <name evidence="4" type="ORF">GR206_05240</name>
</gene>
<protein>
    <submittedName>
        <fullName evidence="4">MmgE/PrpD family protein</fullName>
    </submittedName>
</protein>
<dbReference type="Proteomes" id="UP000468864">
    <property type="component" value="Unassembled WGS sequence"/>
</dbReference>
<dbReference type="RefSeq" id="WP_163874892.1">
    <property type="nucleotide sequence ID" value="NZ_WUEP01000002.1"/>
</dbReference>
<evidence type="ECO:0000259" key="2">
    <source>
        <dbReference type="Pfam" id="PF03972"/>
    </source>
</evidence>
<reference evidence="4 5" key="1">
    <citation type="submission" date="2019-12" db="EMBL/GenBank/DDBJ databases">
        <title>Rhizobium genotypes associated with high levels of biological nitrogen fixation by grain legumes in a temperate-maritime cropping system.</title>
        <authorList>
            <person name="Maluk M."/>
            <person name="Francesc Ferrando Molina F."/>
            <person name="Lopez Del Egido L."/>
            <person name="Lafos M."/>
            <person name="Langarica-Fuentes A."/>
            <person name="Gebre Yohannes G."/>
            <person name="Young M.W."/>
            <person name="Martin P."/>
            <person name="Gantlett R."/>
            <person name="Kenicer G."/>
            <person name="Hawes C."/>
            <person name="Begg G.S."/>
            <person name="Quilliam R.S."/>
            <person name="Squire G.R."/>
            <person name="Poole P.S."/>
            <person name="Young P.W."/>
            <person name="Iannetta P.M."/>
            <person name="James E.K."/>
        </authorList>
    </citation>
    <scope>NUCLEOTIDE SEQUENCE [LARGE SCALE GENOMIC DNA]</scope>
    <source>
        <strain evidence="4 5">JHI2449</strain>
    </source>
</reference>
<evidence type="ECO:0000313" key="5">
    <source>
        <dbReference type="Proteomes" id="UP000468864"/>
    </source>
</evidence>
<evidence type="ECO:0000259" key="3">
    <source>
        <dbReference type="Pfam" id="PF19305"/>
    </source>
</evidence>
<dbReference type="GO" id="GO:0016829">
    <property type="term" value="F:lyase activity"/>
    <property type="evidence" value="ECO:0007669"/>
    <property type="project" value="InterPro"/>
</dbReference>